<feature type="site" description="Important for substrate specificity" evidence="3">
    <location>
        <position position="70"/>
    </location>
</feature>
<evidence type="ECO:0000256" key="1">
    <source>
        <dbReference type="ARBA" id="ARBA00001968"/>
    </source>
</evidence>
<comment type="cofactor">
    <cofactor evidence="1 3">
        <name>a divalent metal cation</name>
        <dbReference type="ChEBI" id="CHEBI:60240"/>
    </cofactor>
</comment>
<dbReference type="SUPFAM" id="SSF52972">
    <property type="entry name" value="ITPase-like"/>
    <property type="match status" value="1"/>
</dbReference>
<keyword evidence="3" id="KW-0963">Cytoplasm</keyword>
<evidence type="ECO:0000256" key="2">
    <source>
        <dbReference type="ARBA" id="ARBA00022801"/>
    </source>
</evidence>
<dbReference type="RefSeq" id="WP_324667829.1">
    <property type="nucleotide sequence ID" value="NZ_CP141614.1"/>
</dbReference>
<dbReference type="CDD" id="cd00555">
    <property type="entry name" value="Maf"/>
    <property type="match status" value="1"/>
</dbReference>
<comment type="catalytic activity">
    <reaction evidence="3">
        <text>UTP + H2O = UMP + diphosphate + H(+)</text>
        <dbReference type="Rhea" id="RHEA:29395"/>
        <dbReference type="ChEBI" id="CHEBI:15377"/>
        <dbReference type="ChEBI" id="CHEBI:15378"/>
        <dbReference type="ChEBI" id="CHEBI:33019"/>
        <dbReference type="ChEBI" id="CHEBI:46398"/>
        <dbReference type="ChEBI" id="CHEBI:57865"/>
        <dbReference type="EC" id="3.6.1.9"/>
    </reaction>
</comment>
<dbReference type="Gene3D" id="3.90.950.10">
    <property type="match status" value="1"/>
</dbReference>
<comment type="catalytic activity">
    <reaction evidence="3">
        <text>dTTP + H2O = dTMP + diphosphate + H(+)</text>
        <dbReference type="Rhea" id="RHEA:28534"/>
        <dbReference type="ChEBI" id="CHEBI:15377"/>
        <dbReference type="ChEBI" id="CHEBI:15378"/>
        <dbReference type="ChEBI" id="CHEBI:33019"/>
        <dbReference type="ChEBI" id="CHEBI:37568"/>
        <dbReference type="ChEBI" id="CHEBI:63528"/>
        <dbReference type="EC" id="3.6.1.9"/>
    </reaction>
</comment>
<proteinExistence type="inferred from homology"/>
<feature type="site" description="Important for substrate specificity" evidence="3">
    <location>
        <position position="154"/>
    </location>
</feature>
<dbReference type="GO" id="GO:0016787">
    <property type="term" value="F:hydrolase activity"/>
    <property type="evidence" value="ECO:0007669"/>
    <property type="project" value="UniProtKB-KW"/>
</dbReference>
<comment type="subcellular location">
    <subcellularLocation>
        <location evidence="3">Cytoplasm</location>
    </subcellularLocation>
</comment>
<keyword evidence="5" id="KW-1185">Reference proteome</keyword>
<dbReference type="Proteomes" id="UP001333102">
    <property type="component" value="Chromosome"/>
</dbReference>
<dbReference type="PANTHER" id="PTHR43213:SF5">
    <property type="entry name" value="BIFUNCTIONAL DTTP_UTP PYROPHOSPHATASE_METHYLTRANSFERASE PROTEIN-RELATED"/>
    <property type="match status" value="1"/>
</dbReference>
<sequence>MTLVLASTSPRRRRLLAMLGTRFELETPAVDESSFDDMAPPDRLVMRLAEAKARDVATRRPDDVVIGADTVVVLDGQILGKPRDREEARRMLTRLSGRTHQVWTGVAVVHLAAGRAAVEAERTDVTFRPLSPDEVERYVQLGEGMDKAGAYAVQGVGAVFVERLEGCYYNVVGLPLARLHRMLEGFGLSSW</sequence>
<dbReference type="NCBIfam" id="TIGR00172">
    <property type="entry name" value="maf"/>
    <property type="match status" value="1"/>
</dbReference>
<dbReference type="InterPro" id="IPR003697">
    <property type="entry name" value="Maf-like"/>
</dbReference>
<keyword evidence="2 3" id="KW-0378">Hydrolase</keyword>
<name>A0ABZ1BL89_9FIRM</name>
<evidence type="ECO:0000313" key="4">
    <source>
        <dbReference type="EMBL" id="WRP13584.1"/>
    </source>
</evidence>
<protein>
    <recommendedName>
        <fullName evidence="3">dTTP/UTP pyrophosphatase</fullName>
        <shortName evidence="3">dTTPase/UTPase</shortName>
        <ecNumber evidence="3">3.6.1.9</ecNumber>
    </recommendedName>
    <alternativeName>
        <fullName evidence="3">Nucleoside triphosphate pyrophosphatase</fullName>
    </alternativeName>
    <alternativeName>
        <fullName evidence="3">Nucleotide pyrophosphatase</fullName>
        <shortName evidence="3">Nucleotide PPase</shortName>
    </alternativeName>
</protein>
<dbReference type="InterPro" id="IPR029001">
    <property type="entry name" value="ITPase-like_fam"/>
</dbReference>
<accession>A0ABZ1BL89</accession>
<comment type="function">
    <text evidence="3">Nucleoside triphosphate pyrophosphatase that hydrolyzes dTTP and UTP. May have a dual role in cell division arrest and in preventing the incorporation of modified nucleotides into cellular nucleic acids.</text>
</comment>
<feature type="site" description="Important for substrate specificity" evidence="3">
    <location>
        <position position="11"/>
    </location>
</feature>
<evidence type="ECO:0000256" key="3">
    <source>
        <dbReference type="HAMAP-Rule" id="MF_00528"/>
    </source>
</evidence>
<dbReference type="EC" id="3.6.1.9" evidence="3"/>
<dbReference type="PANTHER" id="PTHR43213">
    <property type="entry name" value="BIFUNCTIONAL DTTP/UTP PYROPHOSPHATASE/METHYLTRANSFERASE PROTEIN-RELATED"/>
    <property type="match status" value="1"/>
</dbReference>
<comment type="caution">
    <text evidence="3">Lacks conserved residue(s) required for the propagation of feature annotation.</text>
</comment>
<reference evidence="5" key="1">
    <citation type="submission" date="2023-12" db="EMBL/GenBank/DDBJ databases">
        <title>Novel isolates from deep terrestrial aquifers shed light on the physiology and ecology of the class Limnochordia.</title>
        <authorList>
            <person name="Karnachuk O.V."/>
            <person name="Lukina A.P."/>
            <person name="Avakyan M.R."/>
            <person name="Kadnikov V."/>
            <person name="Begmatov S."/>
            <person name="Beletsky A.V."/>
            <person name="Mardanov A.V."/>
            <person name="Ravin N.V."/>
        </authorList>
    </citation>
    <scope>NUCLEOTIDE SEQUENCE [LARGE SCALE GENOMIC DNA]</scope>
    <source>
        <strain evidence="5">LN</strain>
    </source>
</reference>
<dbReference type="PIRSF" id="PIRSF006305">
    <property type="entry name" value="Maf"/>
    <property type="match status" value="1"/>
</dbReference>
<dbReference type="EMBL" id="CP141614">
    <property type="protein sequence ID" value="WRP13584.1"/>
    <property type="molecule type" value="Genomic_DNA"/>
</dbReference>
<dbReference type="HAMAP" id="MF_00528">
    <property type="entry name" value="Maf"/>
    <property type="match status" value="1"/>
</dbReference>
<feature type="active site" description="Proton acceptor" evidence="3">
    <location>
        <position position="69"/>
    </location>
</feature>
<gene>
    <name evidence="4" type="ORF">VLY81_08980</name>
</gene>
<organism evidence="4 5">
    <name type="scientific">Geochorda subterranea</name>
    <dbReference type="NCBI Taxonomy" id="3109564"/>
    <lineage>
        <taxon>Bacteria</taxon>
        <taxon>Bacillati</taxon>
        <taxon>Bacillota</taxon>
        <taxon>Limnochordia</taxon>
        <taxon>Limnochordales</taxon>
        <taxon>Geochordaceae</taxon>
        <taxon>Geochorda</taxon>
    </lineage>
</organism>
<comment type="similarity">
    <text evidence="3">Belongs to the Maf family. YhdE subfamily.</text>
</comment>
<keyword evidence="3" id="KW-0546">Nucleotide metabolism</keyword>
<evidence type="ECO:0000313" key="5">
    <source>
        <dbReference type="Proteomes" id="UP001333102"/>
    </source>
</evidence>
<dbReference type="Pfam" id="PF02545">
    <property type="entry name" value="Maf"/>
    <property type="match status" value="1"/>
</dbReference>